<name>A0A7E6FTF6_9MOLL</name>
<dbReference type="SMART" id="SM00811">
    <property type="entry name" value="Alpha_kinase"/>
    <property type="match status" value="1"/>
</dbReference>
<feature type="compositionally biased region" description="Polar residues" evidence="4">
    <location>
        <begin position="1820"/>
        <end position="1921"/>
    </location>
</feature>
<feature type="region of interest" description="Disordered" evidence="4">
    <location>
        <begin position="679"/>
        <end position="905"/>
    </location>
</feature>
<feature type="compositionally biased region" description="Basic and acidic residues" evidence="4">
    <location>
        <begin position="286"/>
        <end position="299"/>
    </location>
</feature>
<feature type="compositionally biased region" description="Polar residues" evidence="4">
    <location>
        <begin position="708"/>
        <end position="723"/>
    </location>
</feature>
<feature type="compositionally biased region" description="Polar residues" evidence="4">
    <location>
        <begin position="2010"/>
        <end position="2019"/>
    </location>
</feature>
<dbReference type="SUPFAM" id="SSF56112">
    <property type="entry name" value="Protein kinase-like (PK-like)"/>
    <property type="match status" value="1"/>
</dbReference>
<dbReference type="PROSITE" id="PS51158">
    <property type="entry name" value="ALPHA_KINASE"/>
    <property type="match status" value="1"/>
</dbReference>
<feature type="region of interest" description="Disordered" evidence="4">
    <location>
        <begin position="2115"/>
        <end position="2548"/>
    </location>
</feature>
<feature type="compositionally biased region" description="Pro residues" evidence="4">
    <location>
        <begin position="739"/>
        <end position="772"/>
    </location>
</feature>
<feature type="region of interest" description="Disordered" evidence="4">
    <location>
        <begin position="1599"/>
        <end position="2079"/>
    </location>
</feature>
<feature type="domain" description="Alpha-type protein kinase" evidence="5">
    <location>
        <begin position="1"/>
        <end position="232"/>
    </location>
</feature>
<feature type="compositionally biased region" description="Polar residues" evidence="4">
    <location>
        <begin position="869"/>
        <end position="883"/>
    </location>
</feature>
<feature type="compositionally biased region" description="Polar residues" evidence="4">
    <location>
        <begin position="2115"/>
        <end position="2473"/>
    </location>
</feature>
<keyword evidence="1" id="KW-0723">Serine/threonine-protein kinase</keyword>
<feature type="compositionally biased region" description="Acidic residues" evidence="4">
    <location>
        <begin position="1452"/>
        <end position="1466"/>
    </location>
</feature>
<evidence type="ECO:0000256" key="3">
    <source>
        <dbReference type="ARBA" id="ARBA00022777"/>
    </source>
</evidence>
<dbReference type="RefSeq" id="XP_036370910.1">
    <property type="nucleotide sequence ID" value="XM_036515017.1"/>
</dbReference>
<dbReference type="Proteomes" id="UP000515154">
    <property type="component" value="Linkage group LG29"/>
</dbReference>
<dbReference type="GO" id="GO:0004674">
    <property type="term" value="F:protein serine/threonine kinase activity"/>
    <property type="evidence" value="ECO:0007669"/>
    <property type="project" value="UniProtKB-KW"/>
</dbReference>
<feature type="compositionally biased region" description="Low complexity" evidence="4">
    <location>
        <begin position="1353"/>
        <end position="1373"/>
    </location>
</feature>
<organism evidence="6 7">
    <name type="scientific">Octopus sinensis</name>
    <name type="common">East Asian common octopus</name>
    <dbReference type="NCBI Taxonomy" id="2607531"/>
    <lineage>
        <taxon>Eukaryota</taxon>
        <taxon>Metazoa</taxon>
        <taxon>Spiralia</taxon>
        <taxon>Lophotrochozoa</taxon>
        <taxon>Mollusca</taxon>
        <taxon>Cephalopoda</taxon>
        <taxon>Coleoidea</taxon>
        <taxon>Octopodiformes</taxon>
        <taxon>Octopoda</taxon>
        <taxon>Incirrata</taxon>
        <taxon>Octopodidae</taxon>
        <taxon>Octopus</taxon>
    </lineage>
</organism>
<feature type="region of interest" description="Disordered" evidence="4">
    <location>
        <begin position="2592"/>
        <end position="2613"/>
    </location>
</feature>
<dbReference type="GO" id="GO:0000981">
    <property type="term" value="F:DNA-binding transcription factor activity, RNA polymerase II-specific"/>
    <property type="evidence" value="ECO:0007669"/>
    <property type="project" value="TreeGrafter"/>
</dbReference>
<dbReference type="InterPro" id="IPR011009">
    <property type="entry name" value="Kinase-like_dom_sf"/>
</dbReference>
<dbReference type="PANTHER" id="PTHR14596">
    <property type="entry name" value="ZINC FINGER PROTEIN"/>
    <property type="match status" value="1"/>
</dbReference>
<dbReference type="GO" id="GO:0005634">
    <property type="term" value="C:nucleus"/>
    <property type="evidence" value="ECO:0007669"/>
    <property type="project" value="TreeGrafter"/>
</dbReference>
<dbReference type="InterPro" id="IPR004166">
    <property type="entry name" value="a-kinase_dom"/>
</dbReference>
<dbReference type="GO" id="GO:0042594">
    <property type="term" value="P:response to starvation"/>
    <property type="evidence" value="ECO:0007669"/>
    <property type="project" value="TreeGrafter"/>
</dbReference>
<dbReference type="PANTHER" id="PTHR14596:SF72">
    <property type="entry name" value="ZINC FINGER PROTEIN MSN2-RELATED"/>
    <property type="match status" value="1"/>
</dbReference>
<feature type="compositionally biased region" description="Acidic residues" evidence="4">
    <location>
        <begin position="300"/>
        <end position="316"/>
    </location>
</feature>
<feature type="region of interest" description="Disordered" evidence="4">
    <location>
        <begin position="532"/>
        <end position="551"/>
    </location>
</feature>
<feature type="region of interest" description="Disordered" evidence="4">
    <location>
        <begin position="571"/>
        <end position="609"/>
    </location>
</feature>
<feature type="compositionally biased region" description="Polar residues" evidence="4">
    <location>
        <begin position="828"/>
        <end position="842"/>
    </location>
</feature>
<feature type="compositionally biased region" description="Polar residues" evidence="4">
    <location>
        <begin position="1929"/>
        <end position="1987"/>
    </location>
</feature>
<dbReference type="CDD" id="cd04515">
    <property type="entry name" value="Alpha_kinase"/>
    <property type="match status" value="1"/>
</dbReference>
<feature type="compositionally biased region" description="Polar residues" evidence="4">
    <location>
        <begin position="1050"/>
        <end position="1074"/>
    </location>
</feature>
<evidence type="ECO:0000313" key="7">
    <source>
        <dbReference type="RefSeq" id="XP_036370910.1"/>
    </source>
</evidence>
<feature type="region of interest" description="Disordered" evidence="4">
    <location>
        <begin position="3150"/>
        <end position="3174"/>
    </location>
</feature>
<feature type="compositionally biased region" description="Acidic residues" evidence="4">
    <location>
        <begin position="248"/>
        <end position="258"/>
    </location>
</feature>
<dbReference type="Gene3D" id="3.20.200.10">
    <property type="entry name" value="MHCK/EF2 kinase"/>
    <property type="match status" value="1"/>
</dbReference>
<feature type="compositionally biased region" description="Basic residues" evidence="4">
    <location>
        <begin position="812"/>
        <end position="821"/>
    </location>
</feature>
<evidence type="ECO:0000256" key="2">
    <source>
        <dbReference type="ARBA" id="ARBA00022679"/>
    </source>
</evidence>
<feature type="compositionally biased region" description="Basic and acidic residues" evidence="4">
    <location>
        <begin position="317"/>
        <end position="371"/>
    </location>
</feature>
<keyword evidence="2" id="KW-0808">Transferase</keyword>
<keyword evidence="3" id="KW-0418">Kinase</keyword>
<sequence length="3296" mass="360054">MAVQFSNRTLLSTTDQSNHRYWAEFEYKPVKEGSSMYVFKGRLNGDGPRSGEYCAVKMFRKFVAEPSDWNQYVAKANMANILAEKFNNKLKGQYKVQFLIPILAHLDTVSTCTGCLYWCSDIKAIDTDDCVVVEPYLRHGFRKFYRNSPLKGAENAYILQAFSHFTACETCDTLVCGLQGIAHENEFKLTNPIIHSSDKQWGSTDKGRSGIKSFFRNHSCNRICKTLNLPFLLETNEINGSVSTINNAEDEEAVEDDDVKNSDEARKTKMRDANVGTDSDNFGEETLVKEAVETTKKDNEGDDNDRDGKQDEEDAGKEDKKAVGEKLHENTEEDAEHKEEQIDANVEKKPGEIAEKSKEKKAENKIDKSVETEPFNNVENLDGFGVRNESVMSEKKIPVISEGVQATVNAQVEPNASPRMTAGVFVEQGPLLRVESEPGIYLEEGPSVSAADRTDKSVEVDADEKLMANKVDEGVQKNLESVGSVTELDVGTDGEAASYVAGTPLKVIRGHTGAASTPSNEITVISGSFDESFKGSPTSDGRDHSYSSDSSIDEISYDNLIAEKKPLEPTEFAGGETSVHGKHNLVPNYEDEENEDTGMDSGPPHHRDEIYLPPKILQTPPSNRTGRIFVVPVCRQTGSVRSATSSASVTPPVFLETVSPICRCPASFQPIANSDDVGIGVGNSPSSRTSPLPPLSPLSTEEIKTDGWSEQSSDLGPSATPNDQPNPPSPLFSSTPTPVELPPLPSPVPTESPALLSPPPPAELPPLPPTPHPTATARNSITTPPSPSTTTTTSSALPRCLRQLTSCCSMRMSKKKKKKKKEKDESPGSVTDPVTLSQTSKTEVPVETPGSKSSGKKRSRSWRTAWRSPKTSGTCSTSDTEASSPKKPAMVSIEMSAPEESDSAICPKNPFQMVTDGHDDTNRNNNNNDDDYYINAYINNNNNNINNNNDTSGVGGSEDQYYMNNNSNQIHTHQMVLQKAFVEKGQRFTSPPPLLLDSGQPESSTYWEYHCMNPDERGAVGGSGCRCCGGVGGSCSCCGSSGERDFNRMVSDSKTPPQLETSTNGSSISMTTADTDAGAGDQSHHEYDTLPRRTFDMGFEPNRGGICDTLPCRGDLFTVEVHYNGEAVPEYRADPAAAMSTMTTAVITPPKLEAMTVATTSAMPSSSSLTEIIEMVPKDSIGDVDPRLPVDGYPPLMHDHESSSGQTFSGSETTGVTTAGRVGSVGVALRAEENDGEEEERAVAEEEILVASSSLGSTAQTAGGALTDAAAAAAETMELTLADRIPTSSQLPFLKSSVDTLNSRTPDTEGTISVFSGSVQTGTDNTSIADASTAGTKPMTPKCYDDVASSLATTPTPLSLSSSSSSSSTLLLLPGGGTLQKARSEVMEKISTSTDDRSSQGPRSDIPDIPDIRLLLSEDVDDDDDGGGGDGDGDGDGKTIAAAGGGGGGAEDTADIPYIDECDSDDSVQQQQQQQQQQCEQDEQSSGKARIDTYVLDHRVGKHQQQSLAVPSDGTCGEDQQQQHQQLLEVPFSHTYGEEQQQRQQSLEVPYSDINIKQQQSEVPIDVCWQEKQQQYEVPVSGTYEQQQYKESEVPVHIYGQEQQHELPVSDTYGQQQQQCQPSEVPFSDIHGRDQQQQTEVPSSDIYSQPQTEVPSSDIYSQPQTEVPSSDVYSQHQTEVPSSDIYSQQQQTEVPSSDIYSQQQTEVPSSDIYSQQQTEVPSSDIYSQQQTEVPSSDIYSQQQTGVPSSNIYSQQQQTEVPSSDIYSQQQTEAPPTDVHGQQHYQQSEVPCSNIYSQEQNQQTEVPSTDIYGQQQQCQQSEVPSTDIYGQQQQHQQFEVPSTDIYGQQEYQQPEVPSSEIYSQQHQLQQTEVPSSNIYNQQSKVPSTDIYDQQQYQPSEVPSANIHSQQQQFEVPSTDTYGQHQHQQSEEPSSNIYSPQQQFEVPSSDIYGQQQQSQVASSDIYNQQQQKTEVPSSNIYRQQQQFEVPSTDVFGQHQYQQTERPSDIRDQQQYQPSEVPSTDIYRQRQQFEVPSTDVYGQQQYQQTERPSTDIYNQQQYQPSEVPSSDIYSQQQHQFEVPSTDVYGQQQYQQSGVPSSDIYGQQQQSAIPFSNIYSQQQQQTEVPSSNTYSQQQQYEVPSTDIYGQQQYQPSVVPSTGMYSQQQQFEVPSTDIHGQQQYQPSVVPSTGMYSQQQQHEVPSTDIHSQQYQPSVVPSTGMYSQQQQHEVPSTDIHGQQQYQPSVVPSTGIYSQQQQHEVPSTDIHGQQQYQPSVVPSTGMYSQQQQHEVPSTDIHGQQQYQPSVVPSTGMYSQQQQHEVPSTDIHGQQQYQPSVVPSTGMYSQQQQHEVPSTDIHGQQQYQPSVVPSTGMYSQQQQYEVPSTEIHGQQQYQSSVVPSTGMYSQQQQYEVPSTEIHGQQQYQPSVVPSTGMYSQQQQYEVPSTDIYGQQHHQSEVPSSDIYCQQQQSEVPSSDFCGQQQQQDQTCGESKPDMPHVPTGASCVQSGRNTKHVSFDIPSDQYDVEQESPDVHSDQQSNDVRPGFPVGPSDQCVPFRVLDDTHGVSSEQFVVVPNRNDGPGFTVSEQIPTEMAFKRSSFGNENEQPVSDSQTGVSTYSSASQQVPFEGLPVCKSYGSQQQQEQQLYEVPENTDRNVNAGQDDGNLGRNYIDTQKSDCSKTHLLPSANGNYMTKELVQGGKRLEDDKASGDSFHNLSKEGSETFLPELSLDISSKKYSGFETVIPERSLEENLRDHFDLEKDSDDKGGCGVVSSSVSGGGGGGGGCGGVDFTENSTSSTALNFPSFSPDGFVNAGLNAPDAALSANVSSSGAHSSVDSQNLFDSDFQGQRSVESLVEDIFDHDSSGIAGNRNATPGVTKTVCFQEDSKIRYDDGESDILEIRHPFLEVIPEEGENIYEDICVISEEDLENKPRYSKPLLLELRAETPKLDKHCFHYGDSTGCSANLYEELKFSGYSDQGPKKSIDDAVAGSDAASLRNFATKSSVLPAMASLGQTAVQAPKWDSPEQAVNLGGTIPERSSSSCSTAYRITTAQQPAWSLLSQPTPSPVASSSSYNLLKDPGTTAVVGGDGHDATTDGYGLGHQASPIAVAPEYTPQPAVVTPDPKSNIKDDKPLSDRRLSGPYIETERSIEIKFRINPTPSTIPSGGGGGGGRGGDRSALVTGVGGVGGNIGSRSVGGVYLQPNLEIEECNEIISVCEVDRRPDGLAGTNSSGRSDSRHSRNNSSSGSSYGRGGSSNVDVVNEDEAQRQRQCLEALIRESSSRRLSTQEALQTLLAPHWLPHT</sequence>
<evidence type="ECO:0000313" key="6">
    <source>
        <dbReference type="Proteomes" id="UP000515154"/>
    </source>
</evidence>
<feature type="compositionally biased region" description="Acidic residues" evidence="4">
    <location>
        <begin position="1418"/>
        <end position="1434"/>
    </location>
</feature>
<evidence type="ECO:0000256" key="1">
    <source>
        <dbReference type="ARBA" id="ARBA00022527"/>
    </source>
</evidence>
<evidence type="ECO:0000256" key="4">
    <source>
        <dbReference type="SAM" id="MobiDB-lite"/>
    </source>
</evidence>
<feature type="compositionally biased region" description="Polar residues" evidence="4">
    <location>
        <begin position="2026"/>
        <end position="2076"/>
    </location>
</feature>
<feature type="region of interest" description="Disordered" evidence="4">
    <location>
        <begin position="1353"/>
        <end position="1548"/>
    </location>
</feature>
<feature type="compositionally biased region" description="Basic and acidic residues" evidence="4">
    <location>
        <begin position="259"/>
        <end position="272"/>
    </location>
</feature>
<dbReference type="KEGG" id="osn:115225996"/>
<feature type="compositionally biased region" description="Basic and acidic residues" evidence="4">
    <location>
        <begin position="1382"/>
        <end position="1398"/>
    </location>
</feature>
<feature type="region of interest" description="Disordered" evidence="4">
    <location>
        <begin position="3111"/>
        <end position="3133"/>
    </location>
</feature>
<feature type="compositionally biased region" description="Acidic residues" evidence="4">
    <location>
        <begin position="589"/>
        <end position="598"/>
    </location>
</feature>
<evidence type="ECO:0000259" key="5">
    <source>
        <dbReference type="PROSITE" id="PS51158"/>
    </source>
</evidence>
<accession>A0A7E6FTF6</accession>
<feature type="compositionally biased region" description="Basic and acidic residues" evidence="4">
    <location>
        <begin position="3119"/>
        <end position="3133"/>
    </location>
</feature>
<feature type="region of interest" description="Disordered" evidence="4">
    <location>
        <begin position="3215"/>
        <end position="3251"/>
    </location>
</feature>
<feature type="region of interest" description="Disordered" evidence="4">
    <location>
        <begin position="1313"/>
        <end position="1339"/>
    </location>
</feature>
<protein>
    <submittedName>
        <fullName evidence="7">Uncharacterized protein LOC115225996</fullName>
    </submittedName>
</protein>
<dbReference type="GO" id="GO:0005524">
    <property type="term" value="F:ATP binding"/>
    <property type="evidence" value="ECO:0007669"/>
    <property type="project" value="InterPro"/>
</dbReference>
<keyword evidence="6" id="KW-1185">Reference proteome</keyword>
<feature type="compositionally biased region" description="Polar residues" evidence="4">
    <location>
        <begin position="1782"/>
        <end position="1812"/>
    </location>
</feature>
<feature type="region of interest" description="Disordered" evidence="4">
    <location>
        <begin position="244"/>
        <end position="382"/>
    </location>
</feature>
<dbReference type="GO" id="GO:0000987">
    <property type="term" value="F:cis-regulatory region sequence-specific DNA binding"/>
    <property type="evidence" value="ECO:0007669"/>
    <property type="project" value="TreeGrafter"/>
</dbReference>
<gene>
    <name evidence="7" type="primary">LOC115225996</name>
</gene>
<reference evidence="7" key="1">
    <citation type="submission" date="2025-08" db="UniProtKB">
        <authorList>
            <consortium name="RefSeq"/>
        </authorList>
    </citation>
    <scope>IDENTIFICATION</scope>
</reference>
<feature type="compositionally biased region" description="Low complexity" evidence="4">
    <location>
        <begin position="1467"/>
        <end position="1479"/>
    </location>
</feature>
<feature type="compositionally biased region" description="Basic and acidic residues" evidence="4">
    <location>
        <begin position="1489"/>
        <end position="1499"/>
    </location>
</feature>
<dbReference type="Pfam" id="PF02816">
    <property type="entry name" value="Alpha_kinase"/>
    <property type="match status" value="1"/>
</dbReference>
<feature type="compositionally biased region" description="Polar residues" evidence="4">
    <location>
        <begin position="1313"/>
        <end position="1335"/>
    </location>
</feature>
<feature type="region of interest" description="Disordered" evidence="4">
    <location>
        <begin position="1048"/>
        <end position="1086"/>
    </location>
</feature>
<feature type="compositionally biased region" description="Polar residues" evidence="4">
    <location>
        <begin position="1635"/>
        <end position="1773"/>
    </location>
</feature>
<proteinExistence type="predicted"/>